<dbReference type="Pfam" id="PF02649">
    <property type="entry name" value="GCHY-1"/>
    <property type="match status" value="1"/>
</dbReference>
<sequence>MSLHTAGINNFTCPVRIPQKGGDVQDTVAAISLVARMPQDQIESCVDVMTKLLTRCLPDIHTGNFPALLTQVREQLQAQEARLSMRFPYFIAKTAPVSGTPSLMEYQCAFSASSEDTGEPLLTIAAPVTTLCPCSKEISSFGAHNQRATITLSVQPLALIWLEDLIAMAESCGSSEVYALLKRPDEKYVTEQAYTHPMFVEDVARKIAQQVMAHADIGWFSVGVESFESIHNHSAYAFVDSRDLKKESI</sequence>
<accession>A0A7T5VC29</accession>
<evidence type="ECO:0000256" key="1">
    <source>
        <dbReference type="ARBA" id="ARBA00022801"/>
    </source>
</evidence>
<dbReference type="EMBL" id="CP054140">
    <property type="protein sequence ID" value="QQG65157.1"/>
    <property type="molecule type" value="Genomic_DNA"/>
</dbReference>
<keyword evidence="3" id="KW-1185">Reference proteome</keyword>
<reference evidence="2 3" key="1">
    <citation type="submission" date="2020-05" db="EMBL/GenBank/DDBJ databases">
        <title>Complete genome of Desulfobulbus oligotrophicus.</title>
        <authorList>
            <person name="Podar M."/>
        </authorList>
    </citation>
    <scope>NUCLEOTIDE SEQUENCE [LARGE SCALE GENOMIC DNA]</scope>
    <source>
        <strain evidence="2 3">Prop6</strain>
    </source>
</reference>
<dbReference type="InterPro" id="IPR003801">
    <property type="entry name" value="GTP_cyclohydrolase_FolE2/MptA"/>
</dbReference>
<dbReference type="AlphaFoldDB" id="A0A7T5VC29"/>
<evidence type="ECO:0000313" key="2">
    <source>
        <dbReference type="EMBL" id="QQG65157.1"/>
    </source>
</evidence>
<name>A0A7T5VC29_9BACT</name>
<dbReference type="GO" id="GO:0003934">
    <property type="term" value="F:GTP cyclohydrolase I activity"/>
    <property type="evidence" value="ECO:0007669"/>
    <property type="project" value="InterPro"/>
</dbReference>
<dbReference type="Gene3D" id="3.10.270.10">
    <property type="entry name" value="Urate Oxidase"/>
    <property type="match status" value="1"/>
</dbReference>
<protein>
    <submittedName>
        <fullName evidence="2">GTP cyclohydrolase I FolE2</fullName>
    </submittedName>
</protein>
<gene>
    <name evidence="2" type="ORF">HP555_04370</name>
</gene>
<dbReference type="Proteomes" id="UP000596092">
    <property type="component" value="Chromosome"/>
</dbReference>
<keyword evidence="1 2" id="KW-0378">Hydrolase</keyword>
<organism evidence="2 3">
    <name type="scientific">Desulfobulbus oligotrophicus</name>
    <dbReference type="NCBI Taxonomy" id="1909699"/>
    <lineage>
        <taxon>Bacteria</taxon>
        <taxon>Pseudomonadati</taxon>
        <taxon>Thermodesulfobacteriota</taxon>
        <taxon>Desulfobulbia</taxon>
        <taxon>Desulfobulbales</taxon>
        <taxon>Desulfobulbaceae</taxon>
        <taxon>Desulfobulbus</taxon>
    </lineage>
</organism>
<evidence type="ECO:0000313" key="3">
    <source>
        <dbReference type="Proteomes" id="UP000596092"/>
    </source>
</evidence>
<dbReference type="PANTHER" id="PTHR36445">
    <property type="entry name" value="GTP CYCLOHYDROLASE MPTA"/>
    <property type="match status" value="1"/>
</dbReference>
<dbReference type="KEGG" id="dog:HP555_04370"/>
<proteinExistence type="predicted"/>
<dbReference type="PANTHER" id="PTHR36445:SF1">
    <property type="entry name" value="GTP CYCLOHYDROLASE MPTA"/>
    <property type="match status" value="1"/>
</dbReference>
<dbReference type="RefSeq" id="WP_199263976.1">
    <property type="nucleotide sequence ID" value="NZ_CP054140.1"/>
</dbReference>